<organism evidence="1 2">
    <name type="scientific">Hebeloma cylindrosporum</name>
    <dbReference type="NCBI Taxonomy" id="76867"/>
    <lineage>
        <taxon>Eukaryota</taxon>
        <taxon>Fungi</taxon>
        <taxon>Dikarya</taxon>
        <taxon>Basidiomycota</taxon>
        <taxon>Agaricomycotina</taxon>
        <taxon>Agaricomycetes</taxon>
        <taxon>Agaricomycetidae</taxon>
        <taxon>Agaricales</taxon>
        <taxon>Agaricineae</taxon>
        <taxon>Hymenogastraceae</taxon>
        <taxon>Hebeloma</taxon>
    </lineage>
</organism>
<dbReference type="Proteomes" id="UP000053424">
    <property type="component" value="Unassembled WGS sequence"/>
</dbReference>
<dbReference type="EMBL" id="KN831770">
    <property type="protein sequence ID" value="KIM46757.1"/>
    <property type="molecule type" value="Genomic_DNA"/>
</dbReference>
<reference evidence="1 2" key="1">
    <citation type="submission" date="2014-04" db="EMBL/GenBank/DDBJ databases">
        <authorList>
            <consortium name="DOE Joint Genome Institute"/>
            <person name="Kuo A."/>
            <person name="Gay G."/>
            <person name="Dore J."/>
            <person name="Kohler A."/>
            <person name="Nagy L.G."/>
            <person name="Floudas D."/>
            <person name="Copeland A."/>
            <person name="Barry K.W."/>
            <person name="Cichocki N."/>
            <person name="Veneault-Fourrey C."/>
            <person name="LaButti K."/>
            <person name="Lindquist E.A."/>
            <person name="Lipzen A."/>
            <person name="Lundell T."/>
            <person name="Morin E."/>
            <person name="Murat C."/>
            <person name="Sun H."/>
            <person name="Tunlid A."/>
            <person name="Henrissat B."/>
            <person name="Grigoriev I.V."/>
            <person name="Hibbett D.S."/>
            <person name="Martin F."/>
            <person name="Nordberg H.P."/>
            <person name="Cantor M.N."/>
            <person name="Hua S.X."/>
        </authorList>
    </citation>
    <scope>NUCLEOTIDE SEQUENCE [LARGE SCALE GENOMIC DNA]</scope>
    <source>
        <strain evidence="2">h7</strain>
    </source>
</reference>
<accession>A0A0C2Z0S5</accession>
<dbReference type="HOGENOM" id="CLU_061413_0_0_1"/>
<gene>
    <name evidence="1" type="ORF">M413DRAFT_23115</name>
</gene>
<protein>
    <submittedName>
        <fullName evidence="1">Uncharacterized protein</fullName>
    </submittedName>
</protein>
<dbReference type="OrthoDB" id="2364174at2759"/>
<name>A0A0C2Z0S5_HEBCY</name>
<dbReference type="AlphaFoldDB" id="A0A0C2Z0S5"/>
<evidence type="ECO:0000313" key="1">
    <source>
        <dbReference type="EMBL" id="KIM46757.1"/>
    </source>
</evidence>
<evidence type="ECO:0000313" key="2">
    <source>
        <dbReference type="Proteomes" id="UP000053424"/>
    </source>
</evidence>
<keyword evidence="2" id="KW-1185">Reference proteome</keyword>
<proteinExistence type="predicted"/>
<sequence>MPKAPVFTPKAPIEKLPLAVRKASSSSYFFFHQHDHSMLMHVSWCYKISGLLGFPLKINTNVNAVWAYAQSDTATQASSTFAGYVDGFISALKNYVEHFGDLGKEYFKKAVTNAELTVTVNEAGECADSITADVKDGVFRILFHQDRLGYNQSWLNEPLIKAIDQAPQQGFGLLAKHSIEKEYNDEIDDVRQEIADILALPDVVLDANFEENYAKLLLLKKDDQDWQKNSGGACLQYFRDGFKYQINNQGFKGDDMLQEGFAEIVTSKTIKLRLVDKTQNGYSNETIVENGTVYLQATPDRWLYDVSEAGSGLLDKL</sequence>
<reference evidence="2" key="2">
    <citation type="submission" date="2015-01" db="EMBL/GenBank/DDBJ databases">
        <title>Evolutionary Origins and Diversification of the Mycorrhizal Mutualists.</title>
        <authorList>
            <consortium name="DOE Joint Genome Institute"/>
            <consortium name="Mycorrhizal Genomics Consortium"/>
            <person name="Kohler A."/>
            <person name="Kuo A."/>
            <person name="Nagy L.G."/>
            <person name="Floudas D."/>
            <person name="Copeland A."/>
            <person name="Barry K.W."/>
            <person name="Cichocki N."/>
            <person name="Veneault-Fourrey C."/>
            <person name="LaButti K."/>
            <person name="Lindquist E.A."/>
            <person name="Lipzen A."/>
            <person name="Lundell T."/>
            <person name="Morin E."/>
            <person name="Murat C."/>
            <person name="Riley R."/>
            <person name="Ohm R."/>
            <person name="Sun H."/>
            <person name="Tunlid A."/>
            <person name="Henrissat B."/>
            <person name="Grigoriev I.V."/>
            <person name="Hibbett D.S."/>
            <person name="Martin F."/>
        </authorList>
    </citation>
    <scope>NUCLEOTIDE SEQUENCE [LARGE SCALE GENOMIC DNA]</scope>
    <source>
        <strain evidence="2">h7</strain>
    </source>
</reference>